<evidence type="ECO:0000313" key="3">
    <source>
        <dbReference type="Proteomes" id="UP000187209"/>
    </source>
</evidence>
<organism evidence="2 3">
    <name type="scientific">Stentor coeruleus</name>
    <dbReference type="NCBI Taxonomy" id="5963"/>
    <lineage>
        <taxon>Eukaryota</taxon>
        <taxon>Sar</taxon>
        <taxon>Alveolata</taxon>
        <taxon>Ciliophora</taxon>
        <taxon>Postciliodesmatophora</taxon>
        <taxon>Heterotrichea</taxon>
        <taxon>Heterotrichida</taxon>
        <taxon>Stentoridae</taxon>
        <taxon>Stentor</taxon>
    </lineage>
</organism>
<evidence type="ECO:0000256" key="1">
    <source>
        <dbReference type="SAM" id="Phobius"/>
    </source>
</evidence>
<gene>
    <name evidence="2" type="ORF">SteCoe_33511</name>
</gene>
<evidence type="ECO:0000313" key="2">
    <source>
        <dbReference type="EMBL" id="OMJ68910.1"/>
    </source>
</evidence>
<proteinExistence type="predicted"/>
<accession>A0A1R2AWZ1</accession>
<dbReference type="OrthoDB" id="10456009at2759"/>
<name>A0A1R2AWZ1_9CILI</name>
<protein>
    <submittedName>
        <fullName evidence="2">Uncharacterized protein</fullName>
    </submittedName>
</protein>
<keyword evidence="1" id="KW-0812">Transmembrane</keyword>
<keyword evidence="1" id="KW-0472">Membrane</keyword>
<dbReference type="EMBL" id="MPUH01001265">
    <property type="protein sequence ID" value="OMJ68910.1"/>
    <property type="molecule type" value="Genomic_DNA"/>
</dbReference>
<dbReference type="AlphaFoldDB" id="A0A1R2AWZ1"/>
<keyword evidence="1" id="KW-1133">Transmembrane helix</keyword>
<comment type="caution">
    <text evidence="2">The sequence shown here is derived from an EMBL/GenBank/DDBJ whole genome shotgun (WGS) entry which is preliminary data.</text>
</comment>
<reference evidence="2 3" key="1">
    <citation type="submission" date="2016-11" db="EMBL/GenBank/DDBJ databases">
        <title>The macronuclear genome of Stentor coeruleus: a giant cell with tiny introns.</title>
        <authorList>
            <person name="Slabodnick M."/>
            <person name="Ruby J.G."/>
            <person name="Reiff S.B."/>
            <person name="Swart E.C."/>
            <person name="Gosai S."/>
            <person name="Prabakaran S."/>
            <person name="Witkowska E."/>
            <person name="Larue G.E."/>
            <person name="Fisher S."/>
            <person name="Freeman R.M."/>
            <person name="Gunawardena J."/>
            <person name="Chu W."/>
            <person name="Stover N.A."/>
            <person name="Gregory B.D."/>
            <person name="Nowacki M."/>
            <person name="Derisi J."/>
            <person name="Roy S.W."/>
            <person name="Marshall W.F."/>
            <person name="Sood P."/>
        </authorList>
    </citation>
    <scope>NUCLEOTIDE SEQUENCE [LARGE SCALE GENOMIC DNA]</scope>
    <source>
        <strain evidence="2">WM001</strain>
    </source>
</reference>
<keyword evidence="3" id="KW-1185">Reference proteome</keyword>
<sequence>MGQVMKRYMDKRMMDKNDIKELRKGIHYVVLLGVSIYVFMDMEERVSTFKKQMSSSMSEREYEQQQAYKQIMEQLKDFDGESPAIENLDTSLPTYKYQFVDPDDDE</sequence>
<dbReference type="Proteomes" id="UP000187209">
    <property type="component" value="Unassembled WGS sequence"/>
</dbReference>
<feature type="transmembrane region" description="Helical" evidence="1">
    <location>
        <begin position="21"/>
        <end position="40"/>
    </location>
</feature>